<sequence length="175" mass="19720">MQDAVCCRPHVSSHGIRVREPSGLTKRWTHTFLVQPRVGLGQLFFVIEGTLTVDLHSILWVNFFHAGAIGRNEYKYPISRRRLFLSHQPVPTEHDLSSCLKEERPSLKSCLLEVPTLQPTVTTMQELSSLIPIKHSAKAKRGLGVSLHKRSTNSRMSSALTSPIKRYDELVGEPI</sequence>
<protein>
    <submittedName>
        <fullName evidence="1">Uncharacterized protein</fullName>
    </submittedName>
</protein>
<name>A0A165X3H8_9AGAM</name>
<keyword evidence="2" id="KW-1185">Reference proteome</keyword>
<gene>
    <name evidence="1" type="ORF">SISSUDRAFT_655463</name>
</gene>
<proteinExistence type="predicted"/>
<accession>A0A165X3H8</accession>
<evidence type="ECO:0000313" key="1">
    <source>
        <dbReference type="EMBL" id="KZT31788.1"/>
    </source>
</evidence>
<evidence type="ECO:0000313" key="2">
    <source>
        <dbReference type="Proteomes" id="UP000076798"/>
    </source>
</evidence>
<dbReference type="Proteomes" id="UP000076798">
    <property type="component" value="Unassembled WGS sequence"/>
</dbReference>
<dbReference type="EMBL" id="KV428459">
    <property type="protein sequence ID" value="KZT31788.1"/>
    <property type="molecule type" value="Genomic_DNA"/>
</dbReference>
<dbReference type="AlphaFoldDB" id="A0A165X3H8"/>
<organism evidence="1 2">
    <name type="scientific">Sistotremastrum suecicum HHB10207 ss-3</name>
    <dbReference type="NCBI Taxonomy" id="1314776"/>
    <lineage>
        <taxon>Eukaryota</taxon>
        <taxon>Fungi</taxon>
        <taxon>Dikarya</taxon>
        <taxon>Basidiomycota</taxon>
        <taxon>Agaricomycotina</taxon>
        <taxon>Agaricomycetes</taxon>
        <taxon>Sistotremastrales</taxon>
        <taxon>Sistotremastraceae</taxon>
        <taxon>Sistotremastrum</taxon>
    </lineage>
</organism>
<reference evidence="1 2" key="1">
    <citation type="journal article" date="2016" name="Mol. Biol. Evol.">
        <title>Comparative Genomics of Early-Diverging Mushroom-Forming Fungi Provides Insights into the Origins of Lignocellulose Decay Capabilities.</title>
        <authorList>
            <person name="Nagy L.G."/>
            <person name="Riley R."/>
            <person name="Tritt A."/>
            <person name="Adam C."/>
            <person name="Daum C."/>
            <person name="Floudas D."/>
            <person name="Sun H."/>
            <person name="Yadav J.S."/>
            <person name="Pangilinan J."/>
            <person name="Larsson K.H."/>
            <person name="Matsuura K."/>
            <person name="Barry K."/>
            <person name="Labutti K."/>
            <person name="Kuo R."/>
            <person name="Ohm R.A."/>
            <person name="Bhattacharya S.S."/>
            <person name="Shirouzu T."/>
            <person name="Yoshinaga Y."/>
            <person name="Martin F.M."/>
            <person name="Grigoriev I.V."/>
            <person name="Hibbett D.S."/>
        </authorList>
    </citation>
    <scope>NUCLEOTIDE SEQUENCE [LARGE SCALE GENOMIC DNA]</scope>
    <source>
        <strain evidence="1 2">HHB10207 ss-3</strain>
    </source>
</reference>